<evidence type="ECO:0000259" key="2">
    <source>
        <dbReference type="Pfam" id="PF18803"/>
    </source>
</evidence>
<evidence type="ECO:0000313" key="4">
    <source>
        <dbReference type="Proteomes" id="UP001465976"/>
    </source>
</evidence>
<protein>
    <recommendedName>
        <fullName evidence="2">CxC2-like cysteine cluster KDZ transposase-associated domain-containing protein</fullName>
    </recommendedName>
</protein>
<dbReference type="InterPro" id="IPR041457">
    <property type="entry name" value="CxC2_KDZ-assoc"/>
</dbReference>
<reference evidence="3 4" key="1">
    <citation type="submission" date="2024-02" db="EMBL/GenBank/DDBJ databases">
        <title>A draft genome for the cacao thread blight pathogen Marasmius crinis-equi.</title>
        <authorList>
            <person name="Cohen S.P."/>
            <person name="Baruah I.K."/>
            <person name="Amoako-Attah I."/>
            <person name="Bukari Y."/>
            <person name="Meinhardt L.W."/>
            <person name="Bailey B.A."/>
        </authorList>
    </citation>
    <scope>NUCLEOTIDE SEQUENCE [LARGE SCALE GENOMIC DNA]</scope>
    <source>
        <strain evidence="3 4">GH-76</strain>
    </source>
</reference>
<feature type="compositionally biased region" description="Polar residues" evidence="1">
    <location>
        <begin position="30"/>
        <end position="41"/>
    </location>
</feature>
<keyword evidence="4" id="KW-1185">Reference proteome</keyword>
<dbReference type="Pfam" id="PF18758">
    <property type="entry name" value="KDZ"/>
    <property type="match status" value="1"/>
</dbReference>
<dbReference type="Pfam" id="PF18803">
    <property type="entry name" value="CxC2"/>
    <property type="match status" value="1"/>
</dbReference>
<proteinExistence type="predicted"/>
<dbReference type="Proteomes" id="UP001465976">
    <property type="component" value="Unassembled WGS sequence"/>
</dbReference>
<gene>
    <name evidence="3" type="ORF">V5O48_014831</name>
</gene>
<dbReference type="InterPro" id="IPR040521">
    <property type="entry name" value="KDZ"/>
</dbReference>
<feature type="domain" description="CxC2-like cysteine cluster KDZ transposase-associated" evidence="2">
    <location>
        <begin position="215"/>
        <end position="318"/>
    </location>
</feature>
<accession>A0ABR3EWJ1</accession>
<dbReference type="EMBL" id="JBAHYK010001656">
    <property type="protein sequence ID" value="KAL0567166.1"/>
    <property type="molecule type" value="Genomic_DNA"/>
</dbReference>
<evidence type="ECO:0000313" key="3">
    <source>
        <dbReference type="EMBL" id="KAL0567166.1"/>
    </source>
</evidence>
<organism evidence="3 4">
    <name type="scientific">Marasmius crinis-equi</name>
    <dbReference type="NCBI Taxonomy" id="585013"/>
    <lineage>
        <taxon>Eukaryota</taxon>
        <taxon>Fungi</taxon>
        <taxon>Dikarya</taxon>
        <taxon>Basidiomycota</taxon>
        <taxon>Agaricomycotina</taxon>
        <taxon>Agaricomycetes</taxon>
        <taxon>Agaricomycetidae</taxon>
        <taxon>Agaricales</taxon>
        <taxon>Marasmiineae</taxon>
        <taxon>Marasmiaceae</taxon>
        <taxon>Marasmius</taxon>
    </lineage>
</organism>
<sequence length="765" mass="86641">MAPTLKLPRLKVKIPTQNKLKRELLKKKNQGQIQSAPSHPQESMPVYGYAKDTDIWDREDVELSPSKKKRRLGSASEEEETAGVTAMELPDPFAESFAESSKDAQQREAKGLNWGVLGDEQPEVGVEQLPLGGNNPEWVDEVGQEPMKVGKWAQGASVKMAPLLERLQDIQDTYISQNYQPGMVCCEKCIVSSHTCKPKHRVEKWNGHFFNDTPLSTLGVGVYLGHHGEPCPEADPTNLKKITLVHTNGIHCILVNYCYCPGHPSYFRQLLDCRFFPGTVEHPQTVFSFEVLSDFHPHTLTSKKAVYDYYDAIRRKTDPVLLHETKSLYQSFLRCARIHCHLSSKQQAGQSHGIDSHVPHRRPGCATIHCPTCVEPHHNIDAKEIIEAKPEERHKYTRFFAIDGCHSAQRLRKLDDPDDVALNTGSAYFVERLAFRVYASKQTGEANGSTHAEYPEVQERNSDRDCGNGLHMPWALLPIWNCRYGQRQRNNTEFFNNEELLKLLEGVVGAVPQAHIDGHNDDCKAKYHYAYTMFVAMTIGEIIETPCAAEKLTGGMTQHMNDGHRHDTLNDFHNFWNWCKVQLMGLSLKQKWAKAVHAIEDREPVLEELTKSYDKKVIAEWLAWYAKPLPDIPSFKSRINEQMTQERVRVSSKQGFDGLTDLLVTGIKLDMKRAKLKHLASLKKPSKEQKKKLDAARSRFHKDAVAFGEMIASYYPTLVTLLQSQAKEVDVKQPEQHPLPLPSSFSGHECNSIGLDEAASIERSL</sequence>
<feature type="region of interest" description="Disordered" evidence="1">
    <location>
        <begin position="26"/>
        <end position="87"/>
    </location>
</feature>
<comment type="caution">
    <text evidence="3">The sequence shown here is derived from an EMBL/GenBank/DDBJ whole genome shotgun (WGS) entry which is preliminary data.</text>
</comment>
<evidence type="ECO:0000256" key="1">
    <source>
        <dbReference type="SAM" id="MobiDB-lite"/>
    </source>
</evidence>
<name>A0ABR3EWJ1_9AGAR</name>
<feature type="region of interest" description="Disordered" evidence="1">
    <location>
        <begin position="731"/>
        <end position="750"/>
    </location>
</feature>